<accession>A0A0E9WX86</accession>
<reference evidence="2" key="2">
    <citation type="journal article" date="2015" name="Fish Shellfish Immunol.">
        <title>Early steps in the European eel (Anguilla anguilla)-Vibrio vulnificus interaction in the gills: Role of the RtxA13 toxin.</title>
        <authorList>
            <person name="Callol A."/>
            <person name="Pajuelo D."/>
            <person name="Ebbesson L."/>
            <person name="Teles M."/>
            <person name="MacKenzie S."/>
            <person name="Amaro C."/>
        </authorList>
    </citation>
    <scope>NUCLEOTIDE SEQUENCE</scope>
</reference>
<dbReference type="GO" id="GO:0046983">
    <property type="term" value="F:protein dimerization activity"/>
    <property type="evidence" value="ECO:0007669"/>
    <property type="project" value="InterPro"/>
</dbReference>
<organism evidence="2">
    <name type="scientific">Anguilla anguilla</name>
    <name type="common">European freshwater eel</name>
    <name type="synonym">Muraena anguilla</name>
    <dbReference type="NCBI Taxonomy" id="7936"/>
    <lineage>
        <taxon>Eukaryota</taxon>
        <taxon>Metazoa</taxon>
        <taxon>Chordata</taxon>
        <taxon>Craniata</taxon>
        <taxon>Vertebrata</taxon>
        <taxon>Euteleostomi</taxon>
        <taxon>Actinopterygii</taxon>
        <taxon>Neopterygii</taxon>
        <taxon>Teleostei</taxon>
        <taxon>Anguilliformes</taxon>
        <taxon>Anguillidae</taxon>
        <taxon>Anguilla</taxon>
    </lineage>
</organism>
<dbReference type="SUPFAM" id="SSF53098">
    <property type="entry name" value="Ribonuclease H-like"/>
    <property type="match status" value="1"/>
</dbReference>
<name>A0A0E9WX86_ANGAN</name>
<feature type="domain" description="HAT C-terminal dimerisation" evidence="1">
    <location>
        <begin position="17"/>
        <end position="62"/>
    </location>
</feature>
<dbReference type="EMBL" id="GBXM01014377">
    <property type="protein sequence ID" value="JAH94200.1"/>
    <property type="molecule type" value="Transcribed_RNA"/>
</dbReference>
<dbReference type="InterPro" id="IPR008906">
    <property type="entry name" value="HATC_C_dom"/>
</dbReference>
<sequence length="120" mass="13582">MDFKVNASVSMHNSLLKLKHAVETIAVSSAECERGFSEMNPVVTPLHSQLKIENVSALMFIKMVGPPLTSWDPTKYVRKWVATRRSADHLACRQRCTTTQASPYQPIWDLMNLLVLILLQ</sequence>
<dbReference type="PANTHER" id="PTHR46880">
    <property type="entry name" value="RAS-ASSOCIATING DOMAIN-CONTAINING PROTEIN"/>
    <property type="match status" value="1"/>
</dbReference>
<evidence type="ECO:0000259" key="1">
    <source>
        <dbReference type="Pfam" id="PF05699"/>
    </source>
</evidence>
<protein>
    <recommendedName>
        <fullName evidence="1">HAT C-terminal dimerisation domain-containing protein</fullName>
    </recommendedName>
</protein>
<dbReference type="Pfam" id="PF05699">
    <property type="entry name" value="Dimer_Tnp_hAT"/>
    <property type="match status" value="1"/>
</dbReference>
<reference evidence="2" key="1">
    <citation type="submission" date="2014-11" db="EMBL/GenBank/DDBJ databases">
        <authorList>
            <person name="Amaro Gonzalez C."/>
        </authorList>
    </citation>
    <scope>NUCLEOTIDE SEQUENCE</scope>
</reference>
<proteinExistence type="predicted"/>
<dbReference type="AlphaFoldDB" id="A0A0E9WX86"/>
<evidence type="ECO:0000313" key="2">
    <source>
        <dbReference type="EMBL" id="JAH94200.1"/>
    </source>
</evidence>
<dbReference type="PANTHER" id="PTHR46880:SF8">
    <property type="entry name" value="E3 SUMO-PROTEIN LIGASE KIAA1586"/>
    <property type="match status" value="1"/>
</dbReference>
<dbReference type="InterPro" id="IPR012337">
    <property type="entry name" value="RNaseH-like_sf"/>
</dbReference>